<keyword evidence="8 14" id="KW-0489">Methyltransferase</keyword>
<evidence type="ECO:0000256" key="4">
    <source>
        <dbReference type="ARBA" id="ARBA00011738"/>
    </source>
</evidence>
<comment type="caution">
    <text evidence="14">Lacks conserved residue(s) required for the propagation of feature annotation.</text>
</comment>
<comment type="function">
    <text evidence="1 14">Specifically catalyzes the AdoMet-dependent 2'-O-ribose methylation of cytidine at position 56 in tRNAs.</text>
</comment>
<comment type="subcellular location">
    <subcellularLocation>
        <location evidence="2 14">Cytoplasm</location>
    </subcellularLocation>
</comment>
<reference evidence="15" key="1">
    <citation type="journal article" date="2020" name="mSystems">
        <title>Genome- and Community-Level Interaction Insights into Carbon Utilization and Element Cycling Functions of Hydrothermarchaeota in Hydrothermal Sediment.</title>
        <authorList>
            <person name="Zhou Z."/>
            <person name="Liu Y."/>
            <person name="Xu W."/>
            <person name="Pan J."/>
            <person name="Luo Z.H."/>
            <person name="Li M."/>
        </authorList>
    </citation>
    <scope>NUCLEOTIDE SEQUENCE [LARGE SCALE GENOMIC DNA]</scope>
    <source>
        <strain evidence="15">SpSt-658</strain>
    </source>
</reference>
<evidence type="ECO:0000256" key="3">
    <source>
        <dbReference type="ARBA" id="ARBA00010324"/>
    </source>
</evidence>
<dbReference type="InterPro" id="IPR002845">
    <property type="entry name" value="tRNA_mtfrase_aTrm56"/>
</dbReference>
<dbReference type="AlphaFoldDB" id="A0A7C4H5V2"/>
<protein>
    <recommendedName>
        <fullName evidence="6 14">tRNA (cytidine(56)-2'-O)-methyltransferase</fullName>
        <ecNumber evidence="5 14">2.1.1.206</ecNumber>
    </recommendedName>
    <alternativeName>
        <fullName evidence="12 14">tRNA ribose 2'-O-methyltransferase aTrm56</fullName>
    </alternativeName>
</protein>
<keyword evidence="10 14" id="KW-0949">S-adenosyl-L-methionine</keyword>
<dbReference type="PANTHER" id="PTHR42197">
    <property type="entry name" value="TRNA (CYTIDINE(56)-2'-O)-METHYLTRANSFERASE"/>
    <property type="match status" value="1"/>
</dbReference>
<evidence type="ECO:0000313" key="15">
    <source>
        <dbReference type="EMBL" id="HGM07093.1"/>
    </source>
</evidence>
<organism evidence="15">
    <name type="scientific">Ignisphaera aggregans</name>
    <dbReference type="NCBI Taxonomy" id="334771"/>
    <lineage>
        <taxon>Archaea</taxon>
        <taxon>Thermoproteota</taxon>
        <taxon>Thermoprotei</taxon>
        <taxon>Desulfurococcales</taxon>
        <taxon>Desulfurococcaceae</taxon>
        <taxon>Ignisphaera</taxon>
    </lineage>
</organism>
<dbReference type="PANTHER" id="PTHR42197:SF1">
    <property type="entry name" value="TRNA (CYTIDINE(56)-2'-O)-METHYLTRANSFERASE"/>
    <property type="match status" value="1"/>
</dbReference>
<keyword evidence="7 14" id="KW-0963">Cytoplasm</keyword>
<dbReference type="Gene3D" id="3.40.1280.10">
    <property type="match status" value="1"/>
</dbReference>
<dbReference type="Pfam" id="PF01994">
    <property type="entry name" value="Trm56"/>
    <property type="match status" value="1"/>
</dbReference>
<dbReference type="GO" id="GO:0002128">
    <property type="term" value="P:tRNA nucleoside ribose methylation"/>
    <property type="evidence" value="ECO:0007669"/>
    <property type="project" value="UniProtKB-UniRule"/>
</dbReference>
<evidence type="ECO:0000256" key="14">
    <source>
        <dbReference type="HAMAP-Rule" id="MF_00077"/>
    </source>
</evidence>
<dbReference type="HAMAP" id="MF_00077">
    <property type="entry name" value="tRNA_methyltr_aTrm56"/>
    <property type="match status" value="1"/>
</dbReference>
<name>A0A7C4H5V2_9CREN</name>
<dbReference type="SUPFAM" id="SSF75217">
    <property type="entry name" value="alpha/beta knot"/>
    <property type="match status" value="1"/>
</dbReference>
<dbReference type="GO" id="GO:0005737">
    <property type="term" value="C:cytoplasm"/>
    <property type="evidence" value="ECO:0007669"/>
    <property type="project" value="UniProtKB-SubCell"/>
</dbReference>
<comment type="similarity">
    <text evidence="3 14">Belongs to the aTrm56 family.</text>
</comment>
<evidence type="ECO:0000256" key="8">
    <source>
        <dbReference type="ARBA" id="ARBA00022603"/>
    </source>
</evidence>
<evidence type="ECO:0000256" key="13">
    <source>
        <dbReference type="ARBA" id="ARBA00047792"/>
    </source>
</evidence>
<dbReference type="InterPro" id="IPR029026">
    <property type="entry name" value="tRNA_m1G_MTases_N"/>
</dbReference>
<feature type="binding site" evidence="14">
    <location>
        <position position="97"/>
    </location>
    <ligand>
        <name>S-adenosyl-L-methionine</name>
        <dbReference type="ChEBI" id="CHEBI:59789"/>
    </ligand>
</feature>
<evidence type="ECO:0000256" key="6">
    <source>
        <dbReference type="ARBA" id="ARBA00013709"/>
    </source>
</evidence>
<sequence length="189" mass="21374">MSYCTTSPEKLGIDVYVLRLGHRPSRDRRVTTHVALVARAFGARGIYIAEIVDENVRRSIEKVIDRWGGRYFKIEMGINPVNLIDSFRNSGGCIVHLTMYGLPLDSVIDVVRENCNKILVVVGSEKVERIFYELADYNIAVGSQPHSEVSALALFLDRLWKGVELGLCFHDAKYYIIPSTKSKVVKRVE</sequence>
<gene>
    <name evidence="15" type="ORF">ENU31_01600</name>
</gene>
<dbReference type="EC" id="2.1.1.206" evidence="5 14"/>
<evidence type="ECO:0000256" key="10">
    <source>
        <dbReference type="ARBA" id="ARBA00022691"/>
    </source>
</evidence>
<keyword evidence="11 14" id="KW-0819">tRNA processing</keyword>
<dbReference type="PIRSF" id="PIRSF016123">
    <property type="entry name" value="UCP016123"/>
    <property type="match status" value="1"/>
</dbReference>
<evidence type="ECO:0000256" key="5">
    <source>
        <dbReference type="ARBA" id="ARBA00012624"/>
    </source>
</evidence>
<comment type="catalytic activity">
    <reaction evidence="13 14">
        <text>cytidine(56) in tRNA + S-adenosyl-L-methionine = 2'-O-methylcytidine(56) in tRNA + S-adenosyl-L-homocysteine + H(+)</text>
        <dbReference type="Rhea" id="RHEA:42968"/>
        <dbReference type="Rhea" id="RHEA-COMP:10308"/>
        <dbReference type="Rhea" id="RHEA-COMP:10309"/>
        <dbReference type="ChEBI" id="CHEBI:15378"/>
        <dbReference type="ChEBI" id="CHEBI:57856"/>
        <dbReference type="ChEBI" id="CHEBI:59789"/>
        <dbReference type="ChEBI" id="CHEBI:74495"/>
        <dbReference type="ChEBI" id="CHEBI:82748"/>
        <dbReference type="EC" id="2.1.1.206"/>
    </reaction>
</comment>
<evidence type="ECO:0000256" key="12">
    <source>
        <dbReference type="ARBA" id="ARBA00029826"/>
    </source>
</evidence>
<evidence type="ECO:0000256" key="2">
    <source>
        <dbReference type="ARBA" id="ARBA00004496"/>
    </source>
</evidence>
<dbReference type="EMBL" id="DTCA01000052">
    <property type="protein sequence ID" value="HGM07093.1"/>
    <property type="molecule type" value="Genomic_DNA"/>
</dbReference>
<comment type="caution">
    <text evidence="15">The sequence shown here is derived from an EMBL/GenBank/DDBJ whole genome shotgun (WGS) entry which is preliminary data.</text>
</comment>
<comment type="subunit">
    <text evidence="4 14">Homodimer.</text>
</comment>
<dbReference type="InterPro" id="IPR029028">
    <property type="entry name" value="Alpha/beta_knot_MTases"/>
</dbReference>
<evidence type="ECO:0000256" key="11">
    <source>
        <dbReference type="ARBA" id="ARBA00022694"/>
    </source>
</evidence>
<evidence type="ECO:0000256" key="1">
    <source>
        <dbReference type="ARBA" id="ARBA00003959"/>
    </source>
</evidence>
<evidence type="ECO:0000256" key="9">
    <source>
        <dbReference type="ARBA" id="ARBA00022679"/>
    </source>
</evidence>
<dbReference type="GO" id="GO:0106059">
    <property type="term" value="F:tRNA (cytidine(56)-2'-O)-methyltransferase activity"/>
    <property type="evidence" value="ECO:0007669"/>
    <property type="project" value="UniProtKB-EC"/>
</dbReference>
<evidence type="ECO:0000256" key="7">
    <source>
        <dbReference type="ARBA" id="ARBA00022490"/>
    </source>
</evidence>
<accession>A0A7C4H5V2</accession>
<dbReference type="CDD" id="cd18083">
    <property type="entry name" value="aTrm56-like"/>
    <property type="match status" value="1"/>
</dbReference>
<proteinExistence type="inferred from homology"/>
<feature type="binding site" evidence="14">
    <location>
        <begin position="123"/>
        <end position="127"/>
    </location>
    <ligand>
        <name>S-adenosyl-L-methionine</name>
        <dbReference type="ChEBI" id="CHEBI:59789"/>
    </ligand>
</feature>
<keyword evidence="9 14" id="KW-0808">Transferase</keyword>